<evidence type="ECO:0000259" key="13">
    <source>
        <dbReference type="Pfam" id="PF03315"/>
    </source>
</evidence>
<accession>A0ABT1NDI7</accession>
<keyword evidence="5 11" id="KW-0004">4Fe-4S</keyword>
<dbReference type="Proteomes" id="UP001651880">
    <property type="component" value="Unassembled WGS sequence"/>
</dbReference>
<dbReference type="Pfam" id="PF03315">
    <property type="entry name" value="SDH_beta"/>
    <property type="match status" value="1"/>
</dbReference>
<sequence length="522" mass="56039">MRGSNAFDVFDIVGPIMIGPSSSHTAGAVRIGLLAGQLCNHEPTELAVFFHGSLARTYSFHKTDVAVVAGVMGIRADDERIKDSINMAQQKGIRVRFDKIRLEGAHPSSILIEMVDHSGNKHVVKSATIGGGNIHIEEINGYKVDIDGKQDCLVGLTEECNKKQFEDDIKILLGQDMALVIYEPFKNMCSFKLENGKAIDSESLKLIRNQKYIKEIHFIKAVVSKGLKGKRFYNSCRELVEESEKNNCSISETVVKFEAARSMRSENQVLQEMKEAYSAMKQSIEKGLEKENELLGNIFRGNAAKMDNYIKRNKSICGISLSKVIRNALAVMEVNGSMGKVVACPTAGSAGTVPAAVFTVAEENNLKDEDVIKALFTGAGIGIIIAENASISGSVCGCQGECGAASAMAAAIITELFGGDYDQILSSVSLSLGNVLGMVCDPVAGMVEIPCIQRNAISAVNAILSAEMALAGVDSVIPADEMIGALNEVGELMDERLKDTLGAGISNTPTARKIEQETFGTK</sequence>
<comment type="pathway">
    <text evidence="2">Carbohydrate biosynthesis; gluconeogenesis.</text>
</comment>
<proteinExistence type="inferred from homology"/>
<comment type="caution">
    <text evidence="14">The sequence shown here is derived from an EMBL/GenBank/DDBJ whole genome shotgun (WGS) entry which is preliminary data.</text>
</comment>
<keyword evidence="4 11" id="KW-0312">Gluconeogenesis</keyword>
<dbReference type="InterPro" id="IPR005130">
    <property type="entry name" value="Ser_deHydtase-like_asu"/>
</dbReference>
<evidence type="ECO:0000256" key="3">
    <source>
        <dbReference type="ARBA" id="ARBA00008636"/>
    </source>
</evidence>
<evidence type="ECO:0000313" key="14">
    <source>
        <dbReference type="EMBL" id="MCQ1529211.1"/>
    </source>
</evidence>
<keyword evidence="6 11" id="KW-0479">Metal-binding</keyword>
<name>A0ABT1NDI7_9FIRM</name>
<keyword evidence="7 11" id="KW-0408">Iron</keyword>
<comment type="cofactor">
    <cofactor evidence="1 11">
        <name>[4Fe-4S] cluster</name>
        <dbReference type="ChEBI" id="CHEBI:49883"/>
    </cofactor>
</comment>
<keyword evidence="15" id="KW-1185">Reference proteome</keyword>
<evidence type="ECO:0000313" key="15">
    <source>
        <dbReference type="Proteomes" id="UP001651880"/>
    </source>
</evidence>
<evidence type="ECO:0000256" key="4">
    <source>
        <dbReference type="ARBA" id="ARBA00022432"/>
    </source>
</evidence>
<gene>
    <name evidence="14" type="primary">sdaAA</name>
    <name evidence="14" type="ORF">LJD61_06560</name>
</gene>
<dbReference type="Gene3D" id="3.30.1330.90">
    <property type="entry name" value="D-3-phosphoglycerate dehydrogenase, domain 3"/>
    <property type="match status" value="1"/>
</dbReference>
<reference evidence="14 15" key="1">
    <citation type="submission" date="2021-10" db="EMBL/GenBank/DDBJ databases">
        <title>Lutispora strain m25 sp. nov., a thermophilic, non-spore-forming bacterium isolated from a lab-scale methanogenic bioreactor digesting anaerobic sludge.</title>
        <authorList>
            <person name="El Houari A."/>
            <person name="Mcdonald J."/>
        </authorList>
    </citation>
    <scope>NUCLEOTIDE SEQUENCE [LARGE SCALE GENOMIC DNA]</scope>
    <source>
        <strain evidence="15">m25</strain>
    </source>
</reference>
<dbReference type="PANTHER" id="PTHR30182">
    <property type="entry name" value="L-SERINE DEHYDRATASE"/>
    <property type="match status" value="1"/>
</dbReference>
<evidence type="ECO:0000256" key="10">
    <source>
        <dbReference type="ARBA" id="ARBA00049406"/>
    </source>
</evidence>
<dbReference type="Pfam" id="PF03313">
    <property type="entry name" value="SDH_alpha"/>
    <property type="match status" value="1"/>
</dbReference>
<comment type="similarity">
    <text evidence="3 11">Belongs to the iron-sulfur dependent L-serine dehydratase family.</text>
</comment>
<evidence type="ECO:0000256" key="7">
    <source>
        <dbReference type="ARBA" id="ARBA00023004"/>
    </source>
</evidence>
<dbReference type="GO" id="GO:0003941">
    <property type="term" value="F:L-serine ammonia-lyase activity"/>
    <property type="evidence" value="ECO:0007669"/>
    <property type="project" value="UniProtKB-EC"/>
</dbReference>
<dbReference type="InterPro" id="IPR029009">
    <property type="entry name" value="ASB_dom_sf"/>
</dbReference>
<evidence type="ECO:0000256" key="5">
    <source>
        <dbReference type="ARBA" id="ARBA00022485"/>
    </source>
</evidence>
<protein>
    <recommendedName>
        <fullName evidence="11">L-serine dehydratase</fullName>
        <ecNumber evidence="11">4.3.1.17</ecNumber>
    </recommendedName>
</protein>
<dbReference type="NCBIfam" id="TIGR00718">
    <property type="entry name" value="sda_alpha"/>
    <property type="match status" value="1"/>
</dbReference>
<keyword evidence="9 11" id="KW-0456">Lyase</keyword>
<feature type="domain" description="Serine dehydratase beta chain" evidence="13">
    <location>
        <begin position="9"/>
        <end position="86"/>
    </location>
</feature>
<evidence type="ECO:0000256" key="2">
    <source>
        <dbReference type="ARBA" id="ARBA00004742"/>
    </source>
</evidence>
<feature type="domain" description="Serine dehydratase-like alpha subunit" evidence="12">
    <location>
        <begin position="246"/>
        <end position="504"/>
    </location>
</feature>
<dbReference type="EMBL" id="JAJEKE010000004">
    <property type="protein sequence ID" value="MCQ1529211.1"/>
    <property type="molecule type" value="Genomic_DNA"/>
</dbReference>
<evidence type="ECO:0000256" key="6">
    <source>
        <dbReference type="ARBA" id="ARBA00022723"/>
    </source>
</evidence>
<evidence type="ECO:0000256" key="1">
    <source>
        <dbReference type="ARBA" id="ARBA00001966"/>
    </source>
</evidence>
<dbReference type="SUPFAM" id="SSF143548">
    <property type="entry name" value="Serine metabolism enzymes domain"/>
    <property type="match status" value="1"/>
</dbReference>
<dbReference type="EC" id="4.3.1.17" evidence="11"/>
<evidence type="ECO:0000259" key="12">
    <source>
        <dbReference type="Pfam" id="PF03313"/>
    </source>
</evidence>
<dbReference type="SUPFAM" id="SSF103378">
    <property type="entry name" value="2-methylcitrate dehydratase PrpD"/>
    <property type="match status" value="1"/>
</dbReference>
<evidence type="ECO:0000256" key="8">
    <source>
        <dbReference type="ARBA" id="ARBA00023014"/>
    </source>
</evidence>
<dbReference type="InterPro" id="IPR005131">
    <property type="entry name" value="Ser_deHydtase_bsu"/>
</dbReference>
<evidence type="ECO:0000256" key="11">
    <source>
        <dbReference type="RuleBase" id="RU366059"/>
    </source>
</evidence>
<dbReference type="RefSeq" id="WP_255226731.1">
    <property type="nucleotide sequence ID" value="NZ_JAJEKE010000004.1"/>
</dbReference>
<organism evidence="14 15">
    <name type="scientific">Lutispora saccharofermentans</name>
    <dbReference type="NCBI Taxonomy" id="3024236"/>
    <lineage>
        <taxon>Bacteria</taxon>
        <taxon>Bacillati</taxon>
        <taxon>Bacillota</taxon>
        <taxon>Clostridia</taxon>
        <taxon>Lutisporales</taxon>
        <taxon>Lutisporaceae</taxon>
        <taxon>Lutispora</taxon>
    </lineage>
</organism>
<evidence type="ECO:0000256" key="9">
    <source>
        <dbReference type="ARBA" id="ARBA00023239"/>
    </source>
</evidence>
<dbReference type="InterPro" id="IPR051318">
    <property type="entry name" value="Fe-S_L-Ser"/>
</dbReference>
<comment type="catalytic activity">
    <reaction evidence="10 11">
        <text>L-serine = pyruvate + NH4(+)</text>
        <dbReference type="Rhea" id="RHEA:19169"/>
        <dbReference type="ChEBI" id="CHEBI:15361"/>
        <dbReference type="ChEBI" id="CHEBI:28938"/>
        <dbReference type="ChEBI" id="CHEBI:33384"/>
        <dbReference type="EC" id="4.3.1.17"/>
    </reaction>
</comment>
<dbReference type="InterPro" id="IPR036148">
    <property type="entry name" value="MmgE/PrpD_sf"/>
</dbReference>
<keyword evidence="8 11" id="KW-0411">Iron-sulfur</keyword>
<dbReference type="InterPro" id="IPR004642">
    <property type="entry name" value="Ser_deHydtase_asu"/>
</dbReference>
<dbReference type="PANTHER" id="PTHR30182:SF1">
    <property type="entry name" value="L-SERINE DEHYDRATASE 1"/>
    <property type="match status" value="1"/>
</dbReference>